<evidence type="ECO:0000313" key="18">
    <source>
        <dbReference type="Proteomes" id="UP001488838"/>
    </source>
</evidence>
<feature type="region of interest" description="Disordered" evidence="15">
    <location>
        <begin position="506"/>
        <end position="656"/>
    </location>
</feature>
<dbReference type="SMART" id="SM00220">
    <property type="entry name" value="S_TKc"/>
    <property type="match status" value="1"/>
</dbReference>
<feature type="compositionally biased region" description="Low complexity" evidence="15">
    <location>
        <begin position="570"/>
        <end position="582"/>
    </location>
</feature>
<evidence type="ECO:0000256" key="12">
    <source>
        <dbReference type="ARBA" id="ARBA00048291"/>
    </source>
</evidence>
<keyword evidence="8" id="KW-0067">ATP-binding</keyword>
<proteinExistence type="inferred from homology"/>
<evidence type="ECO:0000256" key="7">
    <source>
        <dbReference type="ARBA" id="ARBA00022777"/>
    </source>
</evidence>
<feature type="compositionally biased region" description="Polar residues" evidence="15">
    <location>
        <begin position="600"/>
        <end position="613"/>
    </location>
</feature>
<evidence type="ECO:0000256" key="4">
    <source>
        <dbReference type="ARBA" id="ARBA00022679"/>
    </source>
</evidence>
<reference evidence="17 18" key="1">
    <citation type="journal article" date="2023" name="bioRxiv">
        <title>Conserved and derived expression patterns and positive selection on dental genes reveal complex evolutionary context of ever-growing rodent molars.</title>
        <authorList>
            <person name="Calamari Z.T."/>
            <person name="Song A."/>
            <person name="Cohen E."/>
            <person name="Akter M."/>
            <person name="Roy R.D."/>
            <person name="Hallikas O."/>
            <person name="Christensen M.M."/>
            <person name="Li P."/>
            <person name="Marangoni P."/>
            <person name="Jernvall J."/>
            <person name="Klein O.D."/>
        </authorList>
    </citation>
    <scope>NUCLEOTIDE SEQUENCE [LARGE SCALE GENOMIC DNA]</scope>
    <source>
        <strain evidence="17">V071</strain>
    </source>
</reference>
<dbReference type="FunFam" id="1.10.510.10:FF:000571">
    <property type="entry name" value="Maternal embryonic leucine zipper kinase"/>
    <property type="match status" value="1"/>
</dbReference>
<feature type="region of interest" description="Disordered" evidence="15">
    <location>
        <begin position="457"/>
        <end position="492"/>
    </location>
</feature>
<evidence type="ECO:0000256" key="9">
    <source>
        <dbReference type="ARBA" id="ARBA00022842"/>
    </source>
</evidence>
<evidence type="ECO:0000256" key="8">
    <source>
        <dbReference type="ARBA" id="ARBA00022840"/>
    </source>
</evidence>
<dbReference type="InterPro" id="IPR000719">
    <property type="entry name" value="Prot_kinase_dom"/>
</dbReference>
<dbReference type="PANTHER" id="PTHR24346:SF108">
    <property type="entry name" value="BR SERINE_THREONINE KINASE 1"/>
    <property type="match status" value="1"/>
</dbReference>
<keyword evidence="7" id="KW-0418">Kinase</keyword>
<evidence type="ECO:0000256" key="5">
    <source>
        <dbReference type="ARBA" id="ARBA00022723"/>
    </source>
</evidence>
<dbReference type="AlphaFoldDB" id="A0AAW0HHT4"/>
<feature type="compositionally biased region" description="Pro residues" evidence="15">
    <location>
        <begin position="614"/>
        <end position="626"/>
    </location>
</feature>
<evidence type="ECO:0000256" key="1">
    <source>
        <dbReference type="ARBA" id="ARBA00001946"/>
    </source>
</evidence>
<protein>
    <recommendedName>
        <fullName evidence="16">Protein kinase domain-containing protein</fullName>
    </recommendedName>
</protein>
<dbReference type="GO" id="GO:0035556">
    <property type="term" value="P:intracellular signal transduction"/>
    <property type="evidence" value="ECO:0007669"/>
    <property type="project" value="TreeGrafter"/>
</dbReference>
<feature type="region of interest" description="Disordered" evidence="15">
    <location>
        <begin position="672"/>
        <end position="696"/>
    </location>
</feature>
<comment type="catalytic activity">
    <reaction evidence="13">
        <text>L-seryl-[protein] + ATP = O-phospho-L-seryl-[protein] + ADP + H(+)</text>
        <dbReference type="Rhea" id="RHEA:17989"/>
        <dbReference type="Rhea" id="RHEA-COMP:9863"/>
        <dbReference type="Rhea" id="RHEA-COMP:11604"/>
        <dbReference type="ChEBI" id="CHEBI:15378"/>
        <dbReference type="ChEBI" id="CHEBI:29999"/>
        <dbReference type="ChEBI" id="CHEBI:30616"/>
        <dbReference type="ChEBI" id="CHEBI:83421"/>
        <dbReference type="ChEBI" id="CHEBI:456216"/>
        <dbReference type="EC" id="2.7.11.1"/>
    </reaction>
</comment>
<evidence type="ECO:0000256" key="15">
    <source>
        <dbReference type="SAM" id="MobiDB-lite"/>
    </source>
</evidence>
<dbReference type="SUPFAM" id="SSF56112">
    <property type="entry name" value="Protein kinase-like (PK-like)"/>
    <property type="match status" value="1"/>
</dbReference>
<dbReference type="InterPro" id="IPR008271">
    <property type="entry name" value="Ser/Thr_kinase_AS"/>
</dbReference>
<keyword evidence="5" id="KW-0479">Metal-binding</keyword>
<comment type="catalytic activity">
    <reaction evidence="12">
        <text>L-seryl-[tau protein] + ATP = O-phospho-L-seryl-[tau protein] + ADP + H(+)</text>
        <dbReference type="Rhea" id="RHEA:12801"/>
        <dbReference type="Rhea" id="RHEA-COMP:13701"/>
        <dbReference type="Rhea" id="RHEA-COMP:13702"/>
        <dbReference type="ChEBI" id="CHEBI:15378"/>
        <dbReference type="ChEBI" id="CHEBI:29999"/>
        <dbReference type="ChEBI" id="CHEBI:30616"/>
        <dbReference type="ChEBI" id="CHEBI:83421"/>
        <dbReference type="ChEBI" id="CHEBI:456216"/>
        <dbReference type="EC" id="2.7.11.26"/>
    </reaction>
</comment>
<keyword evidence="9" id="KW-0460">Magnesium</keyword>
<feature type="compositionally biased region" description="Low complexity" evidence="15">
    <location>
        <begin position="590"/>
        <end position="599"/>
    </location>
</feature>
<feature type="region of interest" description="Disordered" evidence="15">
    <location>
        <begin position="356"/>
        <end position="397"/>
    </location>
</feature>
<feature type="compositionally biased region" description="Polar residues" evidence="15">
    <location>
        <begin position="510"/>
        <end position="523"/>
    </location>
</feature>
<dbReference type="Pfam" id="PF21122">
    <property type="entry name" value="KA1_BRSK"/>
    <property type="match status" value="1"/>
</dbReference>
<dbReference type="PANTHER" id="PTHR24346">
    <property type="entry name" value="MAP/MICROTUBULE AFFINITY-REGULATING KINASE"/>
    <property type="match status" value="1"/>
</dbReference>
<keyword evidence="10" id="KW-0524">Neurogenesis</keyword>
<evidence type="ECO:0000256" key="14">
    <source>
        <dbReference type="ARBA" id="ARBA00048878"/>
    </source>
</evidence>
<dbReference type="EMBL" id="JBBHLL010000492">
    <property type="protein sequence ID" value="KAK7801682.1"/>
    <property type="molecule type" value="Genomic_DNA"/>
</dbReference>
<comment type="cofactor">
    <cofactor evidence="1">
        <name>Mg(2+)</name>
        <dbReference type="ChEBI" id="CHEBI:18420"/>
    </cofactor>
</comment>
<gene>
    <name evidence="17" type="ORF">U0070_013176</name>
</gene>
<comment type="catalytic activity">
    <reaction evidence="11">
        <text>L-threonyl-[protein] + ATP = O-phospho-L-threonyl-[protein] + ADP + H(+)</text>
        <dbReference type="Rhea" id="RHEA:46608"/>
        <dbReference type="Rhea" id="RHEA-COMP:11060"/>
        <dbReference type="Rhea" id="RHEA-COMP:11605"/>
        <dbReference type="ChEBI" id="CHEBI:15378"/>
        <dbReference type="ChEBI" id="CHEBI:30013"/>
        <dbReference type="ChEBI" id="CHEBI:30616"/>
        <dbReference type="ChEBI" id="CHEBI:61977"/>
        <dbReference type="ChEBI" id="CHEBI:456216"/>
        <dbReference type="EC" id="2.7.11.1"/>
    </reaction>
</comment>
<keyword evidence="6" id="KW-0547">Nucleotide-binding</keyword>
<dbReference type="GO" id="GO:0005737">
    <property type="term" value="C:cytoplasm"/>
    <property type="evidence" value="ECO:0007669"/>
    <property type="project" value="TreeGrafter"/>
</dbReference>
<comment type="catalytic activity">
    <reaction evidence="14">
        <text>L-threonyl-[tau protein] + ATP = O-phospho-L-threonyl-[tau protein] + ADP + H(+)</text>
        <dbReference type="Rhea" id="RHEA:53904"/>
        <dbReference type="Rhea" id="RHEA-COMP:13703"/>
        <dbReference type="Rhea" id="RHEA-COMP:13704"/>
        <dbReference type="ChEBI" id="CHEBI:15378"/>
        <dbReference type="ChEBI" id="CHEBI:30013"/>
        <dbReference type="ChEBI" id="CHEBI:30616"/>
        <dbReference type="ChEBI" id="CHEBI:61977"/>
        <dbReference type="ChEBI" id="CHEBI:456216"/>
        <dbReference type="EC" id="2.7.11.26"/>
    </reaction>
</comment>
<dbReference type="Pfam" id="PF00069">
    <property type="entry name" value="Pkinase"/>
    <property type="match status" value="2"/>
</dbReference>
<dbReference type="PROSITE" id="PS00108">
    <property type="entry name" value="PROTEIN_KINASE_ST"/>
    <property type="match status" value="1"/>
</dbReference>
<evidence type="ECO:0000256" key="10">
    <source>
        <dbReference type="ARBA" id="ARBA00022902"/>
    </source>
</evidence>
<dbReference type="FunFam" id="3.30.200.20:FF:000003">
    <property type="entry name" value="Non-specific serine/threonine protein kinase"/>
    <property type="match status" value="1"/>
</dbReference>
<sequence>MRGLVKLGIHCVTCQKVAIKIVNREKLSESVLMKVEREIAILKLIEHPHVLKLHDVYENKKYLYLVLEHVSGGELFDYLVKKGRLTPKEARKFFRQIISALDFCHSHSICHRDLKPENLLLDERNNIRIADFGMASLQVGDSLLETSCGSPHYACPEVIRVSSHWGSCGGRAPNPATSERVTAQLPSSDPLPDSISPLCILPTPGIVLLPQGEKYDGRKADVWSCGVILFALLVGALPFDDDNLRQLLEKVKRGVFHMPHFIPPDCQSLLRGMIEVDAARRLTLEHIQKHIWYIGGKNEPEPEQPIPRKVQIRSLPSLEDIDPDVLDSMHSLGCFRDRNKLLQDLLSEEYVGMGPDLSLHTDPPRKRVDSPMLNRHGKRRPERKSMEVLSVTDGGSPVPARRAIEMAQHGQSKAVFSKSLDIAEAHPQFSKEDRPATSVTLVQVALDVVPPRTAQFRLSGQVSHAPDRSRSISGASSGLSTSPLSSPRPVRKFVLPPLPPELPYVACPPATSSEPEACRSTSRPGHILSPQAALWPNPKTQTLPCKAKLTDKPLQGTKSNPLPACTQTRPPGASLGSPLALSPGPPTLPAPARLLPTGTESNTKSVPTIQVTPHPSPRGSPLPTPKGTPVHTPKESPAGTPNPTPPSSPSVGGVPWRTRLNSIKNSFLGSPRFHRRKLQVPTPEEMSNLTPESSPELAKKSWFGNFINLEKEEQIFVVIKDKPLSSIKADIVHAFLSIPSLSHSVISQTSFRAEYKATGGPAVFQKPVKFQVDITYTEGGEAQKENGIYSVTFTLLSGPSRRFKRVVETIQAQLLSTHDQPSAQHLSGEVGAWHSICG</sequence>
<evidence type="ECO:0000313" key="17">
    <source>
        <dbReference type="EMBL" id="KAK7801682.1"/>
    </source>
</evidence>
<dbReference type="CDD" id="cd14081">
    <property type="entry name" value="STKc_BRSK1_2"/>
    <property type="match status" value="1"/>
</dbReference>
<feature type="compositionally biased region" description="Polar residues" evidence="15">
    <location>
        <begin position="556"/>
        <end position="569"/>
    </location>
</feature>
<dbReference type="Proteomes" id="UP001488838">
    <property type="component" value="Unassembled WGS sequence"/>
</dbReference>
<dbReference type="GO" id="GO:0007399">
    <property type="term" value="P:nervous system development"/>
    <property type="evidence" value="ECO:0007669"/>
    <property type="project" value="UniProtKB-KW"/>
</dbReference>
<dbReference type="Gene3D" id="1.10.510.10">
    <property type="entry name" value="Transferase(Phosphotransferase) domain 1"/>
    <property type="match status" value="2"/>
</dbReference>
<feature type="domain" description="Protein kinase" evidence="16">
    <location>
        <begin position="1"/>
        <end position="293"/>
    </location>
</feature>
<accession>A0AAW0HHT4</accession>
<dbReference type="GO" id="GO:0050321">
    <property type="term" value="F:tau-protein kinase activity"/>
    <property type="evidence" value="ECO:0007669"/>
    <property type="project" value="UniProtKB-EC"/>
</dbReference>
<dbReference type="InterPro" id="IPR048622">
    <property type="entry name" value="BRSK1_2-like_UBA"/>
</dbReference>
<comment type="caution">
    <text evidence="17">The sequence shown here is derived from an EMBL/GenBank/DDBJ whole genome shotgun (WGS) entry which is preliminary data.</text>
</comment>
<dbReference type="Pfam" id="PF21115">
    <property type="entry name" value="UBA_BRSK"/>
    <property type="match status" value="1"/>
</dbReference>
<dbReference type="GO" id="GO:0046872">
    <property type="term" value="F:metal ion binding"/>
    <property type="evidence" value="ECO:0007669"/>
    <property type="project" value="UniProtKB-KW"/>
</dbReference>
<evidence type="ECO:0000256" key="6">
    <source>
        <dbReference type="ARBA" id="ARBA00022741"/>
    </source>
</evidence>
<name>A0AAW0HHT4_MYOGA</name>
<dbReference type="InterPro" id="IPR011009">
    <property type="entry name" value="Kinase-like_dom_sf"/>
</dbReference>
<evidence type="ECO:0000256" key="3">
    <source>
        <dbReference type="ARBA" id="ARBA00022527"/>
    </source>
</evidence>
<evidence type="ECO:0000256" key="13">
    <source>
        <dbReference type="ARBA" id="ARBA00048679"/>
    </source>
</evidence>
<feature type="compositionally biased region" description="Low complexity" evidence="15">
    <location>
        <begin position="471"/>
        <end position="488"/>
    </location>
</feature>
<organism evidence="17 18">
    <name type="scientific">Myodes glareolus</name>
    <name type="common">Bank vole</name>
    <name type="synonym">Clethrionomys glareolus</name>
    <dbReference type="NCBI Taxonomy" id="447135"/>
    <lineage>
        <taxon>Eukaryota</taxon>
        <taxon>Metazoa</taxon>
        <taxon>Chordata</taxon>
        <taxon>Craniata</taxon>
        <taxon>Vertebrata</taxon>
        <taxon>Euteleostomi</taxon>
        <taxon>Mammalia</taxon>
        <taxon>Eutheria</taxon>
        <taxon>Euarchontoglires</taxon>
        <taxon>Glires</taxon>
        <taxon>Rodentia</taxon>
        <taxon>Myomorpha</taxon>
        <taxon>Muroidea</taxon>
        <taxon>Cricetidae</taxon>
        <taxon>Arvicolinae</taxon>
        <taxon>Myodes</taxon>
    </lineage>
</organism>
<dbReference type="PROSITE" id="PS50011">
    <property type="entry name" value="PROTEIN_KINASE_DOM"/>
    <property type="match status" value="1"/>
</dbReference>
<evidence type="ECO:0000256" key="11">
    <source>
        <dbReference type="ARBA" id="ARBA00047899"/>
    </source>
</evidence>
<evidence type="ECO:0000259" key="16">
    <source>
        <dbReference type="PROSITE" id="PS50011"/>
    </source>
</evidence>
<keyword evidence="3" id="KW-0723">Serine/threonine-protein kinase</keyword>
<keyword evidence="4" id="KW-0808">Transferase</keyword>
<keyword evidence="18" id="KW-1185">Reference proteome</keyword>
<dbReference type="GO" id="GO:0005524">
    <property type="term" value="F:ATP binding"/>
    <property type="evidence" value="ECO:0007669"/>
    <property type="project" value="UniProtKB-KW"/>
</dbReference>
<evidence type="ECO:0000256" key="2">
    <source>
        <dbReference type="ARBA" id="ARBA00006234"/>
    </source>
</evidence>
<comment type="similarity">
    <text evidence="2">Belongs to the protein kinase superfamily. CAMK Ser/Thr protein kinase family. SNF1 subfamily.</text>
</comment>